<protein>
    <submittedName>
        <fullName evidence="1">Uncharacterized protein</fullName>
    </submittedName>
</protein>
<sequence>MKNYIFDFDKSNNTSNSIFNFRAEKPDYSKMLDDLIIADVMDKNYYLNTTNTTSKTTTIDDVATFIDAKNFLANYGKNNTPYVYGVTYYIGNTPVIFFEDSIQIGFDLYFYNDFSKKSFFNLLPKKTKKTIVDIYVNGLKISVIQ</sequence>
<organism evidence="1 2">
    <name type="scientific">uncultured phage cr272_1</name>
    <dbReference type="NCBI Taxonomy" id="2772094"/>
    <lineage>
        <taxon>Viruses</taxon>
        <taxon>Duplodnaviria</taxon>
        <taxon>Heunggongvirae</taxon>
        <taxon>Uroviricota</taxon>
        <taxon>Caudoviricetes</taxon>
        <taxon>Crassvirales</taxon>
        <taxon>Suoliviridae</taxon>
        <taxon>Oafivirinae</taxon>
        <taxon>Buhlduvirus</taxon>
        <taxon>Buhlduvirus porcinus</taxon>
    </lineage>
</organism>
<evidence type="ECO:0000313" key="2">
    <source>
        <dbReference type="Proteomes" id="UP000594103"/>
    </source>
</evidence>
<dbReference type="GeneID" id="65132010"/>
<evidence type="ECO:0000313" key="1">
    <source>
        <dbReference type="EMBL" id="QOR57845.1"/>
    </source>
</evidence>
<proteinExistence type="predicted"/>
<dbReference type="KEGG" id="vg:65132010"/>
<dbReference type="EMBL" id="MT774410">
    <property type="protein sequence ID" value="QOR57845.1"/>
    <property type="molecule type" value="Genomic_DNA"/>
</dbReference>
<keyword evidence="2" id="KW-1185">Reference proteome</keyword>
<name>A0A7M1RTR8_9CAUD</name>
<dbReference type="Proteomes" id="UP000594103">
    <property type="component" value="Segment"/>
</dbReference>
<accession>A0A7M1RTR8</accession>
<dbReference type="RefSeq" id="YP_010113485.1">
    <property type="nucleotide sequence ID" value="NC_055903.1"/>
</dbReference>
<reference evidence="1 2" key="1">
    <citation type="submission" date="2020-07" db="EMBL/GenBank/DDBJ databases">
        <title>Taxonomic proposal: Crassvirales, a new order of highly abundant and diverse bacterial viruses.</title>
        <authorList>
            <person name="Shkoporov A.N."/>
            <person name="Stockdale S.R."/>
            <person name="Guerin E."/>
            <person name="Ross R.P."/>
            <person name="Hill C."/>
        </authorList>
    </citation>
    <scope>NUCLEOTIDE SEQUENCE [LARGE SCALE GENOMIC DNA]</scope>
</reference>